<dbReference type="Proteomes" id="UP000651728">
    <property type="component" value="Unassembled WGS sequence"/>
</dbReference>
<dbReference type="EMBL" id="BOOB01000020">
    <property type="protein sequence ID" value="GIH33006.1"/>
    <property type="molecule type" value="Genomic_DNA"/>
</dbReference>
<proteinExistence type="predicted"/>
<keyword evidence="2" id="KW-1185">Reference proteome</keyword>
<evidence type="ECO:0000313" key="1">
    <source>
        <dbReference type="EMBL" id="GIH33006.1"/>
    </source>
</evidence>
<organism evidence="1 2">
    <name type="scientific">Microbispora amethystogenes</name>
    <dbReference type="NCBI Taxonomy" id="1427754"/>
    <lineage>
        <taxon>Bacteria</taxon>
        <taxon>Bacillati</taxon>
        <taxon>Actinomycetota</taxon>
        <taxon>Actinomycetes</taxon>
        <taxon>Streptosporangiales</taxon>
        <taxon>Streptosporangiaceae</taxon>
        <taxon>Microbispora</taxon>
    </lineage>
</organism>
<evidence type="ECO:0000313" key="2">
    <source>
        <dbReference type="Proteomes" id="UP000651728"/>
    </source>
</evidence>
<protein>
    <submittedName>
        <fullName evidence="1">Uncharacterized protein</fullName>
    </submittedName>
</protein>
<sequence length="96" mass="10755">MRIRDVSDVNHCTFRHVRHMHTTVIFALRVPQKGKSRGYQVAGRSDYRPCDGWCSGGVGSGSGWGGDGFVGEWWRVLRVCEQVDAVYAFGRGDDHV</sequence>
<accession>A0ABQ4FDY6</accession>
<gene>
    <name evidence="1" type="ORF">Mam01_31700</name>
</gene>
<comment type="caution">
    <text evidence="1">The sequence shown here is derived from an EMBL/GenBank/DDBJ whole genome shotgun (WGS) entry which is preliminary data.</text>
</comment>
<reference evidence="1 2" key="1">
    <citation type="submission" date="2021-01" db="EMBL/GenBank/DDBJ databases">
        <title>Whole genome shotgun sequence of Microbispora amethystogenes NBRC 101907.</title>
        <authorList>
            <person name="Komaki H."/>
            <person name="Tamura T."/>
        </authorList>
    </citation>
    <scope>NUCLEOTIDE SEQUENCE [LARGE SCALE GENOMIC DNA]</scope>
    <source>
        <strain evidence="1 2">NBRC 101907</strain>
    </source>
</reference>
<name>A0ABQ4FDY6_9ACTN</name>